<reference evidence="1" key="1">
    <citation type="submission" date="2020-05" db="EMBL/GenBank/DDBJ databases">
        <authorList>
            <person name="Chiriac C."/>
            <person name="Salcher M."/>
            <person name="Ghai R."/>
            <person name="Kavagutti S V."/>
        </authorList>
    </citation>
    <scope>NUCLEOTIDE SEQUENCE</scope>
</reference>
<gene>
    <name evidence="1" type="ORF">UFOPK3099_01887</name>
</gene>
<proteinExistence type="predicted"/>
<accession>A0A6J7A831</accession>
<dbReference type="EMBL" id="CAFAAV010000158">
    <property type="protein sequence ID" value="CAB4828738.1"/>
    <property type="molecule type" value="Genomic_DNA"/>
</dbReference>
<dbReference type="AlphaFoldDB" id="A0A6J7A831"/>
<sequence>MYSCSSRSPYLRSKLGRIRLCTLDSSPFSWLNGSSSTMNSRGTSKVRNALASATCFSSERISALSAAGEGSSPSSFVATVRSGTMTASRYDLAEFPYMYIW</sequence>
<protein>
    <submittedName>
        <fullName evidence="1">Unannotated protein</fullName>
    </submittedName>
</protein>
<name>A0A6J7A831_9ZZZZ</name>
<organism evidence="1">
    <name type="scientific">freshwater metagenome</name>
    <dbReference type="NCBI Taxonomy" id="449393"/>
    <lineage>
        <taxon>unclassified sequences</taxon>
        <taxon>metagenomes</taxon>
        <taxon>ecological metagenomes</taxon>
    </lineage>
</organism>
<evidence type="ECO:0000313" key="1">
    <source>
        <dbReference type="EMBL" id="CAB4828738.1"/>
    </source>
</evidence>